<organism evidence="2 3">
    <name type="scientific">Pseudomonas putida</name>
    <name type="common">Arthrobacter siderocapsulatus</name>
    <dbReference type="NCBI Taxonomy" id="303"/>
    <lineage>
        <taxon>Bacteria</taxon>
        <taxon>Pseudomonadati</taxon>
        <taxon>Pseudomonadota</taxon>
        <taxon>Gammaproteobacteria</taxon>
        <taxon>Pseudomonadales</taxon>
        <taxon>Pseudomonadaceae</taxon>
        <taxon>Pseudomonas</taxon>
    </lineage>
</organism>
<dbReference type="EMBL" id="CP039372">
    <property type="protein sequence ID" value="QCI15682.1"/>
    <property type="molecule type" value="Genomic_DNA"/>
</dbReference>
<accession>A0A177YCI9</accession>
<dbReference type="Proteomes" id="UP000298551">
    <property type="component" value="Plasmid pPp1290"/>
</dbReference>
<proteinExistence type="predicted"/>
<dbReference type="SUPFAM" id="SSF52540">
    <property type="entry name" value="P-loop containing nucleoside triphosphate hydrolases"/>
    <property type="match status" value="1"/>
</dbReference>
<protein>
    <submittedName>
        <fullName evidence="2">Protein mobD</fullName>
    </submittedName>
</protein>
<evidence type="ECO:0000313" key="3">
    <source>
        <dbReference type="Proteomes" id="UP000298551"/>
    </source>
</evidence>
<evidence type="ECO:0000259" key="1">
    <source>
        <dbReference type="Pfam" id="PF01656"/>
    </source>
</evidence>
<dbReference type="InterPro" id="IPR027417">
    <property type="entry name" value="P-loop_NTPase"/>
</dbReference>
<geneLocation type="plasmid" evidence="3">
    <name>ppp1290</name>
</geneLocation>
<dbReference type="Pfam" id="PF01656">
    <property type="entry name" value="CbiA"/>
    <property type="match status" value="1"/>
</dbReference>
<dbReference type="InterPro" id="IPR002586">
    <property type="entry name" value="CobQ/CobB/MinD/ParA_Nub-bd_dom"/>
</dbReference>
<gene>
    <name evidence="2" type="ORF">E6B08_30695</name>
</gene>
<dbReference type="Gene3D" id="3.40.50.300">
    <property type="entry name" value="P-loop containing nucleotide triphosphate hydrolases"/>
    <property type="match status" value="1"/>
</dbReference>
<dbReference type="OrthoDB" id="5615423at2"/>
<sequence length="234" mass="26083">MKEKSTTQVGQIYVSGGGKGGVGKSFTTIGLVDTLIQAGFKVLLIESDTSNPDVWKMYKDEIECRLIDLDDANGWIDLVNVCDEFRDHVVVVNTAARNNKGVAAYGETLNSTLGELNRKLITLWVINRQRDSLELLKEYREALPGSTTHVIRNAYFGDEIKFELYNNSNIRESIEGAGGKSLMLPDLADRVSDDLYSKRLSIGKALKELPIGNRAELTRWRRDVNKVMGEVING</sequence>
<keyword evidence="2" id="KW-0614">Plasmid</keyword>
<dbReference type="RefSeq" id="WP_009682508.1">
    <property type="nucleotide sequence ID" value="NZ_CP039372.1"/>
</dbReference>
<reference evidence="3" key="1">
    <citation type="submission" date="2019-04" db="EMBL/GenBank/DDBJ databases">
        <title>Genome sequence of Pseudomonas putida 1290, an auxin catabolizing strain.</title>
        <authorList>
            <person name="Laird T.S."/>
            <person name="Leveau J.H.J."/>
        </authorList>
    </citation>
    <scope>NUCLEOTIDE SEQUENCE [LARGE SCALE GENOMIC DNA]</scope>
    <source>
        <strain evidence="3">1290</strain>
        <plasmid evidence="3">ppp1290</plasmid>
    </source>
</reference>
<name>A0A177YCI9_PSEPU</name>
<dbReference type="AlphaFoldDB" id="A0A177YCI9"/>
<evidence type="ECO:0000313" key="2">
    <source>
        <dbReference type="EMBL" id="QCI15682.1"/>
    </source>
</evidence>
<feature type="domain" description="CobQ/CobB/MinD/ParA nucleotide binding" evidence="1">
    <location>
        <begin position="17"/>
        <end position="143"/>
    </location>
</feature>